<proteinExistence type="predicted"/>
<organism evidence="1">
    <name type="scientific">uncultured bacterium</name>
    <name type="common">gcode 4</name>
    <dbReference type="NCBI Taxonomy" id="1234023"/>
    <lineage>
        <taxon>Bacteria</taxon>
        <taxon>environmental samples</taxon>
    </lineage>
</organism>
<feature type="non-terminal residue" evidence="1">
    <location>
        <position position="31"/>
    </location>
</feature>
<name>K1XHP9_9BACT</name>
<sequence>MLVFLHSMSWYGYKKSEAKKNTKYKSHFLVY</sequence>
<comment type="caution">
    <text evidence="1">The sequence shown here is derived from an EMBL/GenBank/DDBJ whole genome shotgun (WGS) entry which is preliminary data.</text>
</comment>
<protein>
    <submittedName>
        <fullName evidence="1">Uncharacterized protein</fullName>
    </submittedName>
</protein>
<dbReference type="AlphaFoldDB" id="K1XHP9"/>
<gene>
    <name evidence="1" type="ORF">ACD_80C00161G0004</name>
</gene>
<dbReference type="EMBL" id="AMFJ01036168">
    <property type="protein sequence ID" value="EKD24771.1"/>
    <property type="molecule type" value="Genomic_DNA"/>
</dbReference>
<evidence type="ECO:0000313" key="1">
    <source>
        <dbReference type="EMBL" id="EKD24771.1"/>
    </source>
</evidence>
<reference evidence="1" key="1">
    <citation type="journal article" date="2012" name="Science">
        <title>Fermentation, hydrogen, and sulfur metabolism in multiple uncultivated bacterial phyla.</title>
        <authorList>
            <person name="Wrighton K.C."/>
            <person name="Thomas B.C."/>
            <person name="Sharon I."/>
            <person name="Miller C.S."/>
            <person name="Castelle C.J."/>
            <person name="VerBerkmoes N.C."/>
            <person name="Wilkins M.J."/>
            <person name="Hettich R.L."/>
            <person name="Lipton M.S."/>
            <person name="Williams K.H."/>
            <person name="Long P.E."/>
            <person name="Banfield J.F."/>
        </authorList>
    </citation>
    <scope>NUCLEOTIDE SEQUENCE [LARGE SCALE GENOMIC DNA]</scope>
</reference>
<accession>K1XHP9</accession>